<dbReference type="AlphaFoldDB" id="A0AAW9QX40"/>
<evidence type="ECO:0000313" key="2">
    <source>
        <dbReference type="Proteomes" id="UP001328733"/>
    </source>
</evidence>
<protein>
    <submittedName>
        <fullName evidence="1">DUF3318 domain-containing protein</fullName>
    </submittedName>
</protein>
<keyword evidence="2" id="KW-1185">Reference proteome</keyword>
<dbReference type="InterPro" id="IPR021751">
    <property type="entry name" value="DUF3318"/>
</dbReference>
<comment type="caution">
    <text evidence="1">The sequence shown here is derived from an EMBL/GenBank/DDBJ whole genome shotgun (WGS) entry which is preliminary data.</text>
</comment>
<dbReference type="Pfam" id="PF11780">
    <property type="entry name" value="DUF3318"/>
    <property type="match status" value="1"/>
</dbReference>
<accession>A0AAW9QX40</accession>
<organism evidence="1 2">
    <name type="scientific">Pannus brasiliensis CCIBt3594</name>
    <dbReference type="NCBI Taxonomy" id="1427578"/>
    <lineage>
        <taxon>Bacteria</taxon>
        <taxon>Bacillati</taxon>
        <taxon>Cyanobacteriota</taxon>
        <taxon>Cyanophyceae</taxon>
        <taxon>Oscillatoriophycideae</taxon>
        <taxon>Chroococcales</taxon>
        <taxon>Microcystaceae</taxon>
        <taxon>Pannus</taxon>
    </lineage>
</organism>
<proteinExistence type="predicted"/>
<reference evidence="1 2" key="1">
    <citation type="submission" date="2024-01" db="EMBL/GenBank/DDBJ databases">
        <title>Genomic insights into the taxonomy and metabolism of the cyanobacterium Pannus brasiliensis CCIBt3594.</title>
        <authorList>
            <person name="Machado M."/>
            <person name="Botero N.B."/>
            <person name="Andreote A.P.D."/>
            <person name="Feitosa A.M.T."/>
            <person name="Popin R."/>
            <person name="Sivonen K."/>
            <person name="Fiore M.F."/>
        </authorList>
    </citation>
    <scope>NUCLEOTIDE SEQUENCE [LARGE SCALE GENOMIC DNA]</scope>
    <source>
        <strain evidence="1 2">CCIBt3594</strain>
    </source>
</reference>
<dbReference type="Proteomes" id="UP001328733">
    <property type="component" value="Unassembled WGS sequence"/>
</dbReference>
<sequence length="204" mass="22687">MNQDTEISHLLELMPASGRMMTRIVSKPQSAKVIEVDFPLPWTRGTRPISINFDLWRELSRPQRDVTLLRAVSVLTGVRWFKPDLYQTIIAAGAIGFTVELVQVDAVGIVVAGGLTALAVQRLWRDKRAIQRELEADETAIKVAARRGYTETEAARHLLGAIEAVARIENRSSLTFAELIRSQNLKKLANLSFVGVPDNVREGS</sequence>
<dbReference type="EMBL" id="JBAFSM010000024">
    <property type="protein sequence ID" value="MEG3438128.1"/>
    <property type="molecule type" value="Genomic_DNA"/>
</dbReference>
<gene>
    <name evidence="1" type="ORF">V0288_13450</name>
</gene>
<evidence type="ECO:0000313" key="1">
    <source>
        <dbReference type="EMBL" id="MEG3438128.1"/>
    </source>
</evidence>
<dbReference type="RefSeq" id="WP_332865611.1">
    <property type="nucleotide sequence ID" value="NZ_JBAFSM010000024.1"/>
</dbReference>
<name>A0AAW9QX40_9CHRO</name>